<accession>A0A7J7LN20</accession>
<evidence type="ECO:0000259" key="4">
    <source>
        <dbReference type="Pfam" id="PF00082"/>
    </source>
</evidence>
<dbReference type="InterPro" id="IPR045051">
    <property type="entry name" value="SBT"/>
</dbReference>
<name>A0A7J7LN20_9MAGN</name>
<dbReference type="PROSITE" id="PS51892">
    <property type="entry name" value="SUBTILASE"/>
    <property type="match status" value="1"/>
</dbReference>
<dbReference type="OrthoDB" id="206201at2759"/>
<dbReference type="InterPro" id="IPR036852">
    <property type="entry name" value="Peptidase_S8/S53_dom_sf"/>
</dbReference>
<dbReference type="InterPro" id="IPR000209">
    <property type="entry name" value="Peptidase_S8/S53_dom"/>
</dbReference>
<feature type="domain" description="Peptidase S8/S53" evidence="4">
    <location>
        <begin position="202"/>
        <end position="262"/>
    </location>
</feature>
<sequence length="334" mass="35949">MNPSTSVFDIFDGCSALLYSCASINPSGNGGPNPYSIDNGAPWITTVGAGTVDREYSARVTFGEGVATFTGKSMYPEDLFVSGVPLYYGLGNKSKENCQYESLDPQEVLGGKFIFCKSNNVSDFHEQLNELNNIGVAGVIVATDKAHFLRPDDFFLPFVAISLAEGDLVEKYLKHAGEFAKVDIKFQMTVGIVEINRGDSILLTDYAIISGTSMSSPHLVGVAALLKAAHSDWSSAAIRSAMMTTADITDNTNEPIIDTSFGTFGTPLDVGVGHVNPNKATDPGLVYDIEVEDYIDFMCGLNYTSQQIKVITRSDMASKDNESGCGTHDAHLQR</sequence>
<dbReference type="Proteomes" id="UP000541444">
    <property type="component" value="Unassembled WGS sequence"/>
</dbReference>
<dbReference type="PANTHER" id="PTHR10795">
    <property type="entry name" value="PROPROTEIN CONVERTASE SUBTILISIN/KEXIN"/>
    <property type="match status" value="1"/>
</dbReference>
<keyword evidence="6" id="KW-1185">Reference proteome</keyword>
<evidence type="ECO:0000313" key="5">
    <source>
        <dbReference type="EMBL" id="KAF6143959.1"/>
    </source>
</evidence>
<evidence type="ECO:0000256" key="1">
    <source>
        <dbReference type="ARBA" id="ARBA00011073"/>
    </source>
</evidence>
<dbReference type="SUPFAM" id="SSF52743">
    <property type="entry name" value="Subtilisin-like"/>
    <property type="match status" value="1"/>
</dbReference>
<proteinExistence type="inferred from homology"/>
<protein>
    <recommendedName>
        <fullName evidence="4">Peptidase S8/S53 domain-containing protein</fullName>
    </recommendedName>
</protein>
<dbReference type="GO" id="GO:0004252">
    <property type="term" value="F:serine-type endopeptidase activity"/>
    <property type="evidence" value="ECO:0007669"/>
    <property type="project" value="InterPro"/>
</dbReference>
<comment type="caution">
    <text evidence="3">Lacks conserved residue(s) required for the propagation of feature annotation.</text>
</comment>
<organism evidence="5 6">
    <name type="scientific">Kingdonia uniflora</name>
    <dbReference type="NCBI Taxonomy" id="39325"/>
    <lineage>
        <taxon>Eukaryota</taxon>
        <taxon>Viridiplantae</taxon>
        <taxon>Streptophyta</taxon>
        <taxon>Embryophyta</taxon>
        <taxon>Tracheophyta</taxon>
        <taxon>Spermatophyta</taxon>
        <taxon>Magnoliopsida</taxon>
        <taxon>Ranunculales</taxon>
        <taxon>Circaeasteraceae</taxon>
        <taxon>Kingdonia</taxon>
    </lineage>
</organism>
<gene>
    <name evidence="5" type="ORF">GIB67_017567</name>
</gene>
<dbReference type="Gene3D" id="3.50.30.30">
    <property type="match status" value="1"/>
</dbReference>
<comment type="caution">
    <text evidence="5">The sequence shown here is derived from an EMBL/GenBank/DDBJ whole genome shotgun (WGS) entry which is preliminary data.</text>
</comment>
<dbReference type="AlphaFoldDB" id="A0A7J7LN20"/>
<evidence type="ECO:0000256" key="2">
    <source>
        <dbReference type="ARBA" id="ARBA00022729"/>
    </source>
</evidence>
<reference evidence="5 6" key="1">
    <citation type="journal article" date="2020" name="IScience">
        <title>Genome Sequencing of the Endangered Kingdonia uniflora (Circaeasteraceae, Ranunculales) Reveals Potential Mechanisms of Evolutionary Specialization.</title>
        <authorList>
            <person name="Sun Y."/>
            <person name="Deng T."/>
            <person name="Zhang A."/>
            <person name="Moore M.J."/>
            <person name="Landis J.B."/>
            <person name="Lin N."/>
            <person name="Zhang H."/>
            <person name="Zhang X."/>
            <person name="Huang J."/>
            <person name="Zhang X."/>
            <person name="Sun H."/>
            <person name="Wang H."/>
        </authorList>
    </citation>
    <scope>NUCLEOTIDE SEQUENCE [LARGE SCALE GENOMIC DNA]</scope>
    <source>
        <strain evidence="5">TB1705</strain>
        <tissue evidence="5">Leaf</tissue>
    </source>
</reference>
<comment type="similarity">
    <text evidence="1 3">Belongs to the peptidase S8 family.</text>
</comment>
<dbReference type="CDD" id="cd02120">
    <property type="entry name" value="PA_subtilisin_like"/>
    <property type="match status" value="1"/>
</dbReference>
<evidence type="ECO:0000256" key="3">
    <source>
        <dbReference type="PROSITE-ProRule" id="PRU01240"/>
    </source>
</evidence>
<evidence type="ECO:0000313" key="6">
    <source>
        <dbReference type="Proteomes" id="UP000541444"/>
    </source>
</evidence>
<dbReference type="EMBL" id="JACGCM010002156">
    <property type="protein sequence ID" value="KAF6143959.1"/>
    <property type="molecule type" value="Genomic_DNA"/>
</dbReference>
<dbReference type="GO" id="GO:0006508">
    <property type="term" value="P:proteolysis"/>
    <property type="evidence" value="ECO:0007669"/>
    <property type="project" value="InterPro"/>
</dbReference>
<dbReference type="Gene3D" id="3.40.50.200">
    <property type="entry name" value="Peptidase S8/S53 domain"/>
    <property type="match status" value="1"/>
</dbReference>
<keyword evidence="2" id="KW-0732">Signal</keyword>
<dbReference type="Pfam" id="PF00082">
    <property type="entry name" value="Peptidase_S8"/>
    <property type="match status" value="1"/>
</dbReference>